<protein>
    <submittedName>
        <fullName evidence="3">Probable phosphatase 2C 58 isoform X2</fullName>
    </submittedName>
</protein>
<reference evidence="3 4" key="1">
    <citation type="submission" date="2019-12" db="EMBL/GenBank/DDBJ databases">
        <authorList>
            <person name="Alioto T."/>
            <person name="Alioto T."/>
            <person name="Gomez Garrido J."/>
        </authorList>
    </citation>
    <scope>NUCLEOTIDE SEQUENCE [LARGE SCALE GENOMIC DNA]</scope>
</reference>
<gene>
    <name evidence="3" type="ORF">OLEA9_A087263</name>
</gene>
<dbReference type="AlphaFoldDB" id="A0A8S0VKD3"/>
<dbReference type="EMBL" id="CACTIH010009515">
    <property type="protein sequence ID" value="CAA3032017.1"/>
    <property type="molecule type" value="Genomic_DNA"/>
</dbReference>
<dbReference type="GO" id="GO:0004722">
    <property type="term" value="F:protein serine/threonine phosphatase activity"/>
    <property type="evidence" value="ECO:0007669"/>
    <property type="project" value="InterPro"/>
</dbReference>
<dbReference type="InterPro" id="IPR036457">
    <property type="entry name" value="PPM-type-like_dom_sf"/>
</dbReference>
<dbReference type="CDD" id="cd00143">
    <property type="entry name" value="PP2Cc"/>
    <property type="match status" value="1"/>
</dbReference>
<feature type="domain" description="PPM-type phosphatase" evidence="2">
    <location>
        <begin position="1"/>
        <end position="262"/>
    </location>
</feature>
<dbReference type="Pfam" id="PF00481">
    <property type="entry name" value="PP2C"/>
    <property type="match status" value="1"/>
</dbReference>
<dbReference type="SUPFAM" id="SSF81606">
    <property type="entry name" value="PP2C-like"/>
    <property type="match status" value="1"/>
</dbReference>
<feature type="region of interest" description="Disordered" evidence="1">
    <location>
        <begin position="29"/>
        <end position="57"/>
    </location>
</feature>
<evidence type="ECO:0000256" key="1">
    <source>
        <dbReference type="SAM" id="MobiDB-lite"/>
    </source>
</evidence>
<dbReference type="SMART" id="SM00332">
    <property type="entry name" value="PP2Cc"/>
    <property type="match status" value="1"/>
</dbReference>
<name>A0A8S0VKD3_OLEEU</name>
<dbReference type="InterPro" id="IPR001932">
    <property type="entry name" value="PPM-type_phosphatase-like_dom"/>
</dbReference>
<dbReference type="PANTHER" id="PTHR47992">
    <property type="entry name" value="PROTEIN PHOSPHATASE"/>
    <property type="match status" value="1"/>
</dbReference>
<sequence>MSLVYHHVCSFFHGFWSVLEEVVEKSDGYGDEDDITHENIEGTENASGRTEYKEEHPRMHVSRGCHFVEGKMKHGMEDYVVATQKKMDGSDSVASSSQQSVRQLAAIAATAILINREKLVMTNVGDSHVALCRNGKPEQITVDHDPLNERALAESRGGFVSKMPGNVPRVGVQLSMTRAFGDERLKNHITAEPHVVMDKIDEQAEFIVLAASDGLWKVMSNHKAVDCISEINDGDQEAAEELIKEALSRGSQDDSSCVVVMFE</sequence>
<dbReference type="OrthoDB" id="10264738at2759"/>
<dbReference type="InterPro" id="IPR015655">
    <property type="entry name" value="PP2C"/>
</dbReference>
<dbReference type="Gramene" id="OE9A087263T1">
    <property type="protein sequence ID" value="OE9A087263C1"/>
    <property type="gene ID" value="OE9A087263"/>
</dbReference>
<keyword evidence="4" id="KW-1185">Reference proteome</keyword>
<evidence type="ECO:0000313" key="3">
    <source>
        <dbReference type="EMBL" id="CAA3032017.1"/>
    </source>
</evidence>
<dbReference type="Proteomes" id="UP000594638">
    <property type="component" value="Unassembled WGS sequence"/>
</dbReference>
<evidence type="ECO:0000313" key="4">
    <source>
        <dbReference type="Proteomes" id="UP000594638"/>
    </source>
</evidence>
<proteinExistence type="predicted"/>
<evidence type="ECO:0000259" key="2">
    <source>
        <dbReference type="PROSITE" id="PS51746"/>
    </source>
</evidence>
<comment type="caution">
    <text evidence="3">The sequence shown here is derived from an EMBL/GenBank/DDBJ whole genome shotgun (WGS) entry which is preliminary data.</text>
</comment>
<organism evidence="3 4">
    <name type="scientific">Olea europaea subsp. europaea</name>
    <dbReference type="NCBI Taxonomy" id="158383"/>
    <lineage>
        <taxon>Eukaryota</taxon>
        <taxon>Viridiplantae</taxon>
        <taxon>Streptophyta</taxon>
        <taxon>Embryophyta</taxon>
        <taxon>Tracheophyta</taxon>
        <taxon>Spermatophyta</taxon>
        <taxon>Magnoliopsida</taxon>
        <taxon>eudicotyledons</taxon>
        <taxon>Gunneridae</taxon>
        <taxon>Pentapetalae</taxon>
        <taxon>asterids</taxon>
        <taxon>lamiids</taxon>
        <taxon>Lamiales</taxon>
        <taxon>Oleaceae</taxon>
        <taxon>Oleeae</taxon>
        <taxon>Olea</taxon>
    </lineage>
</organism>
<accession>A0A8S0VKD3</accession>
<dbReference type="PROSITE" id="PS51746">
    <property type="entry name" value="PPM_2"/>
    <property type="match status" value="1"/>
</dbReference>
<dbReference type="Gene3D" id="3.60.40.10">
    <property type="entry name" value="PPM-type phosphatase domain"/>
    <property type="match status" value="1"/>
</dbReference>